<evidence type="ECO:0000313" key="2">
    <source>
        <dbReference type="EMBL" id="KHN95644.1"/>
    </source>
</evidence>
<dbReference type="SUPFAM" id="SSF81383">
    <property type="entry name" value="F-box domain"/>
    <property type="match status" value="1"/>
</dbReference>
<organism evidence="2 3">
    <name type="scientific">Metarhizium album (strain ARSEF 1941)</name>
    <dbReference type="NCBI Taxonomy" id="1081103"/>
    <lineage>
        <taxon>Eukaryota</taxon>
        <taxon>Fungi</taxon>
        <taxon>Dikarya</taxon>
        <taxon>Ascomycota</taxon>
        <taxon>Pezizomycotina</taxon>
        <taxon>Sordariomycetes</taxon>
        <taxon>Hypocreomycetidae</taxon>
        <taxon>Hypocreales</taxon>
        <taxon>Clavicipitaceae</taxon>
        <taxon>Metarhizium</taxon>
    </lineage>
</organism>
<dbReference type="SUPFAM" id="SSF52047">
    <property type="entry name" value="RNI-like"/>
    <property type="match status" value="1"/>
</dbReference>
<accession>A0A0B2WPT6</accession>
<dbReference type="HOGENOM" id="CLU_034964_0_0_1"/>
<dbReference type="InterPro" id="IPR032675">
    <property type="entry name" value="LRR_dom_sf"/>
</dbReference>
<dbReference type="STRING" id="1081103.A0A0B2WPT6"/>
<feature type="domain" description="F-box" evidence="1">
    <location>
        <begin position="8"/>
        <end position="57"/>
    </location>
</feature>
<keyword evidence="3" id="KW-1185">Reference proteome</keyword>
<dbReference type="PROSITE" id="PS50181">
    <property type="entry name" value="FBOX"/>
    <property type="match status" value="1"/>
</dbReference>
<reference evidence="2 3" key="1">
    <citation type="journal article" date="2014" name="Proc. Natl. Acad. Sci. U.S.A.">
        <title>Trajectory and genomic determinants of fungal-pathogen speciation and host adaptation.</title>
        <authorList>
            <person name="Hu X."/>
            <person name="Xiao G."/>
            <person name="Zheng P."/>
            <person name="Shang Y."/>
            <person name="Su Y."/>
            <person name="Zhang X."/>
            <person name="Liu X."/>
            <person name="Zhan S."/>
            <person name="St Leger R.J."/>
            <person name="Wang C."/>
        </authorList>
    </citation>
    <scope>NUCLEOTIDE SEQUENCE [LARGE SCALE GENOMIC DNA]</scope>
    <source>
        <strain evidence="2 3">ARSEF 1941</strain>
    </source>
</reference>
<name>A0A0B2WPT6_METAS</name>
<evidence type="ECO:0000259" key="1">
    <source>
        <dbReference type="PROSITE" id="PS50181"/>
    </source>
</evidence>
<sequence>MADIAPQGRPFQKIPVEVLLRIAYHLPTPALGSLRLTCRSLEQALYTTFVNEFFVRKQFMIALDSLQALIDISNSRLAHHLRFVHIGLDRFSEGIQRPLPDDEKERRFRERYADNFTLWNTGHHRDMLAEAFRNLPNLEGVVIRDVNSQRRSRDGPNAEWHSYGYMTVFHDTGVSLSQGMTGIWNSGFPYQYCSQIFAAVLYALGAAKTKIKGIEILSRNSNHLRDFAFNIPEFLEPSVVPVLQGLEKLHLCIDLSWRSPHLGLPVHTDLSRDGPDLFIRRFLAHAANLRNLRINEQRTNCAGLLNLIDWMIDGSSHGTAISMPRLEELSLGTMNIDSRRLLKLIAKFAPSLRSLELWKITMVRPLPPSTPGPAPKEMGMLQQHWIEKPVPAHVTFRETGPMRQYTGPDWKQFIAEIKLSLEVHWPYETDGIADGDNESLDEWLDT</sequence>
<dbReference type="GeneID" id="63740940"/>
<dbReference type="OrthoDB" id="5279008at2759"/>
<comment type="caution">
    <text evidence="2">The sequence shown here is derived from an EMBL/GenBank/DDBJ whole genome shotgun (WGS) entry which is preliminary data.</text>
</comment>
<dbReference type="Proteomes" id="UP000030816">
    <property type="component" value="Unassembled WGS sequence"/>
</dbReference>
<dbReference type="InterPro" id="IPR036047">
    <property type="entry name" value="F-box-like_dom_sf"/>
</dbReference>
<dbReference type="InterPro" id="IPR001810">
    <property type="entry name" value="F-box_dom"/>
</dbReference>
<evidence type="ECO:0000313" key="3">
    <source>
        <dbReference type="Proteomes" id="UP000030816"/>
    </source>
</evidence>
<gene>
    <name evidence="2" type="ORF">MAM_06485</name>
</gene>
<dbReference type="Gene3D" id="3.80.10.10">
    <property type="entry name" value="Ribonuclease Inhibitor"/>
    <property type="match status" value="1"/>
</dbReference>
<dbReference type="AlphaFoldDB" id="A0A0B2WPT6"/>
<proteinExistence type="predicted"/>
<dbReference type="RefSeq" id="XP_040676710.1">
    <property type="nucleotide sequence ID" value="XM_040825283.1"/>
</dbReference>
<protein>
    <submittedName>
        <fullName evidence="2">F-box domain, Skp2-like protein</fullName>
    </submittedName>
</protein>
<dbReference type="EMBL" id="AZHE01000021">
    <property type="protein sequence ID" value="KHN95644.1"/>
    <property type="molecule type" value="Genomic_DNA"/>
</dbReference>